<dbReference type="AlphaFoldDB" id="A0A1P8K0T9"/>
<keyword evidence="3" id="KW-1185">Reference proteome</keyword>
<dbReference type="InterPro" id="IPR009057">
    <property type="entry name" value="Homeodomain-like_sf"/>
</dbReference>
<evidence type="ECO:0000313" key="2">
    <source>
        <dbReference type="EMBL" id="APW39616.1"/>
    </source>
</evidence>
<dbReference type="GO" id="GO:0003700">
    <property type="term" value="F:DNA-binding transcription factor activity"/>
    <property type="evidence" value="ECO:0007669"/>
    <property type="project" value="InterPro"/>
</dbReference>
<dbReference type="PANTHER" id="PTHR30514">
    <property type="entry name" value="GLUCOKINASE"/>
    <property type="match status" value="1"/>
</dbReference>
<name>A0A1P8K0T9_9BURK</name>
<dbReference type="PROSITE" id="PS51071">
    <property type="entry name" value="HTH_RPIR"/>
    <property type="match status" value="1"/>
</dbReference>
<protein>
    <submittedName>
        <fullName evidence="2">RpiR family transcriptional regulator</fullName>
    </submittedName>
</protein>
<dbReference type="InterPro" id="IPR000281">
    <property type="entry name" value="HTH_RpiR"/>
</dbReference>
<evidence type="ECO:0000313" key="3">
    <source>
        <dbReference type="Proteomes" id="UP000186609"/>
    </source>
</evidence>
<organism evidence="2 3">
    <name type="scientific">Rhodoferax koreensis</name>
    <dbReference type="NCBI Taxonomy" id="1842727"/>
    <lineage>
        <taxon>Bacteria</taxon>
        <taxon>Pseudomonadati</taxon>
        <taxon>Pseudomonadota</taxon>
        <taxon>Betaproteobacteria</taxon>
        <taxon>Burkholderiales</taxon>
        <taxon>Comamonadaceae</taxon>
        <taxon>Rhodoferax</taxon>
    </lineage>
</organism>
<feature type="domain" description="HTH rpiR-type" evidence="1">
    <location>
        <begin position="9"/>
        <end position="85"/>
    </location>
</feature>
<dbReference type="EMBL" id="CP019236">
    <property type="protein sequence ID" value="APW39616.1"/>
    <property type="molecule type" value="Genomic_DNA"/>
</dbReference>
<dbReference type="InterPro" id="IPR036388">
    <property type="entry name" value="WH-like_DNA-bd_sf"/>
</dbReference>
<dbReference type="GO" id="GO:0003677">
    <property type="term" value="F:DNA binding"/>
    <property type="evidence" value="ECO:0007669"/>
    <property type="project" value="InterPro"/>
</dbReference>
<dbReference type="SUPFAM" id="SSF46689">
    <property type="entry name" value="Homeodomain-like"/>
    <property type="match status" value="1"/>
</dbReference>
<gene>
    <name evidence="2" type="ORF">RD110_22390</name>
</gene>
<dbReference type="InterPro" id="IPR046348">
    <property type="entry name" value="SIS_dom_sf"/>
</dbReference>
<proteinExistence type="predicted"/>
<dbReference type="OrthoDB" id="8960173at2"/>
<dbReference type="Pfam" id="PF01418">
    <property type="entry name" value="HTH_6"/>
    <property type="match status" value="1"/>
</dbReference>
<dbReference type="GO" id="GO:0097367">
    <property type="term" value="F:carbohydrate derivative binding"/>
    <property type="evidence" value="ECO:0007669"/>
    <property type="project" value="InterPro"/>
</dbReference>
<dbReference type="RefSeq" id="WP_076202110.1">
    <property type="nucleotide sequence ID" value="NZ_CP019236.1"/>
</dbReference>
<dbReference type="InterPro" id="IPR047640">
    <property type="entry name" value="RpiR-like"/>
</dbReference>
<dbReference type="Gene3D" id="3.40.50.10490">
    <property type="entry name" value="Glucose-6-phosphate isomerase like protein, domain 1"/>
    <property type="match status" value="1"/>
</dbReference>
<dbReference type="GO" id="GO:1901135">
    <property type="term" value="P:carbohydrate derivative metabolic process"/>
    <property type="evidence" value="ECO:0007669"/>
    <property type="project" value="InterPro"/>
</dbReference>
<reference evidence="2 3" key="1">
    <citation type="submission" date="2017-01" db="EMBL/GenBank/DDBJ databases">
        <authorList>
            <person name="Mah S.A."/>
            <person name="Swanson W.J."/>
            <person name="Moy G.W."/>
            <person name="Vacquier V.D."/>
        </authorList>
    </citation>
    <scope>NUCLEOTIDE SEQUENCE [LARGE SCALE GENOMIC DNA]</scope>
    <source>
        <strain evidence="2 3">DCY110</strain>
    </source>
</reference>
<dbReference type="PANTHER" id="PTHR30514:SF18">
    <property type="entry name" value="RPIR-FAMILY TRANSCRIPTIONAL REGULATOR"/>
    <property type="match status" value="1"/>
</dbReference>
<dbReference type="Gene3D" id="1.10.10.10">
    <property type="entry name" value="Winged helix-like DNA-binding domain superfamily/Winged helix DNA-binding domain"/>
    <property type="match status" value="1"/>
</dbReference>
<sequence>MSPTTPHPPSLEVRIREIYDALTDNETRLADVILAAPGEVATHTAAELSALAGISPATTTRFFRRLGYTSHEMARRQARDAQRAGSPLYLHRLQPKATEMDKLVQAHLENEAANLANSYRALDLKALPVIARKMAGARRLAFLGYRHSQPIAASMYRNLIEVRGDLHLLPAPGDTLAEWLGHYGPQDMVVCIGLRRRVPQLASAMEALAGMGVPMLYISDVMVGKPGKFAKWIIRCHTQGLMMFDSNAAVSAITNLLYSMVAKEIADSRSSHLEKVELMHEVLGELE</sequence>
<dbReference type="STRING" id="1842727.RD110_22390"/>
<dbReference type="KEGG" id="rhy:RD110_22390"/>
<dbReference type="Proteomes" id="UP000186609">
    <property type="component" value="Chromosome"/>
</dbReference>
<accession>A0A1P8K0T9</accession>
<dbReference type="SUPFAM" id="SSF53697">
    <property type="entry name" value="SIS domain"/>
    <property type="match status" value="1"/>
</dbReference>
<evidence type="ECO:0000259" key="1">
    <source>
        <dbReference type="PROSITE" id="PS51071"/>
    </source>
</evidence>